<evidence type="ECO:0000313" key="3">
    <source>
        <dbReference type="Proteomes" id="UP001241656"/>
    </source>
</evidence>
<dbReference type="PROSITE" id="PS51257">
    <property type="entry name" value="PROKAR_LIPOPROTEIN"/>
    <property type="match status" value="1"/>
</dbReference>
<name>A0ABY8RDD5_9FLAO</name>
<reference evidence="2 3" key="1">
    <citation type="submission" date="2023-05" db="EMBL/GenBank/DDBJ databases">
        <title>Genomic insight into Chryseobacterium sp. wdc7 isolated forest soil (Gotjawal).</title>
        <authorList>
            <person name="Park S.-J."/>
        </authorList>
    </citation>
    <scope>NUCLEOTIDE SEQUENCE [LARGE SCALE GENOMIC DNA]</scope>
    <source>
        <strain evidence="3">wdc7</strain>
    </source>
</reference>
<keyword evidence="3" id="KW-1185">Reference proteome</keyword>
<dbReference type="RefSeq" id="WP_282905277.1">
    <property type="nucleotide sequence ID" value="NZ_CP124855.1"/>
</dbReference>
<keyword evidence="1" id="KW-0732">Signal</keyword>
<accession>A0ABY8RDD5</accession>
<proteinExistence type="predicted"/>
<evidence type="ECO:0000256" key="1">
    <source>
        <dbReference type="SAM" id="SignalP"/>
    </source>
</evidence>
<sequence>MKTIKIGLVLLLSLLLTSCVVSTAAKIVTTTAKIGYSAVKGTIKGVSWAVQKADGKINEDRLNGTWKVVGVYNGTYEQFAQDSDPANNFKSECTEGFEVIEFKSNKGKFQPVHCQSEKEDWVKYKFEFGKNPQTKNKENYLKYNSSNYISVIDVTGKTMVLEGNLMQRYAFSGGKLFLFEKVR</sequence>
<feature type="chain" id="PRO_5045387433" description="Lipocalin-like domain-containing protein" evidence="1">
    <location>
        <begin position="24"/>
        <end position="183"/>
    </location>
</feature>
<dbReference type="EMBL" id="CP124855">
    <property type="protein sequence ID" value="WHF51970.1"/>
    <property type="molecule type" value="Genomic_DNA"/>
</dbReference>
<evidence type="ECO:0008006" key="4">
    <source>
        <dbReference type="Google" id="ProtNLM"/>
    </source>
</evidence>
<dbReference type="Proteomes" id="UP001241656">
    <property type="component" value="Chromosome"/>
</dbReference>
<organism evidence="2 3">
    <name type="scientific">Chryseobacterium gotjawalense</name>
    <dbReference type="NCBI Taxonomy" id="3042315"/>
    <lineage>
        <taxon>Bacteria</taxon>
        <taxon>Pseudomonadati</taxon>
        <taxon>Bacteroidota</taxon>
        <taxon>Flavobacteriia</taxon>
        <taxon>Flavobacteriales</taxon>
        <taxon>Weeksellaceae</taxon>
        <taxon>Chryseobacterium group</taxon>
        <taxon>Chryseobacterium</taxon>
    </lineage>
</organism>
<feature type="signal peptide" evidence="1">
    <location>
        <begin position="1"/>
        <end position="23"/>
    </location>
</feature>
<protein>
    <recommendedName>
        <fullName evidence="4">Lipocalin-like domain-containing protein</fullName>
    </recommendedName>
</protein>
<gene>
    <name evidence="2" type="ORF">QGN23_01535</name>
</gene>
<evidence type="ECO:0000313" key="2">
    <source>
        <dbReference type="EMBL" id="WHF51970.1"/>
    </source>
</evidence>